<dbReference type="RefSeq" id="WP_089372757.1">
    <property type="nucleotide sequence ID" value="NZ_BMEP01000005.1"/>
</dbReference>
<organism evidence="5 6">
    <name type="scientific">Dokdonia pacifica</name>
    <dbReference type="NCBI Taxonomy" id="1627892"/>
    <lineage>
        <taxon>Bacteria</taxon>
        <taxon>Pseudomonadati</taxon>
        <taxon>Bacteroidota</taxon>
        <taxon>Flavobacteriia</taxon>
        <taxon>Flavobacteriales</taxon>
        <taxon>Flavobacteriaceae</taxon>
        <taxon>Dokdonia</taxon>
    </lineage>
</organism>
<proteinExistence type="predicted"/>
<evidence type="ECO:0000256" key="2">
    <source>
        <dbReference type="SAM" id="SignalP"/>
    </source>
</evidence>
<dbReference type="InterPro" id="IPR026444">
    <property type="entry name" value="Secre_tail"/>
</dbReference>
<sequence length="682" mass="73053">MRKLLLYTSLLCLPFAMYAQQDCANAIAVAAGTHTVDGIDGEAPTPVCTTETTDPASNGEWYIYTAPAGDDVYVTVTSDLEVNSGGDTRVQIYTGDCDNLNCLIGDDDAGNVGNGFLSVASFQATAGESYYIAWDNRWSSAGFDFEINEADEPPPGQITFTAQGTSTSGSRLAMVDMNGDYLDDLVSVSATNININYQLEAGGFDSVNINTTPADYTPSWSLAVGDIDSNGYNDLLYGGGSGVTFMMANEDGTAYTEISGPEYVFSQRSNFVDLNNDGHLDAFVCHDVAPNVYYINDGEGNLTFYQGADPDGIPSGLGLVANGGNYGTVWIDYDNDRDMDLFIAKCRGGNTPAKINQLHRNNGDNTFTNVAGDAGVNLADPVQTWSSAWGDYDNDGDMDGYIGASSTSDGPTKYMRNNGDGTFTDISGSVDLSNTPLGIENAPADFDNDGHIDIFSNGQILLNGGDGLSFETITQTVPQSGAIGDANNDGFLDIFSNGLFLNNGNDNNWIKIVTVGDESNLNGIGARVEITSPGLGTQIRDVRSGEGFRYMSSLNTHFGLGQDEEIETVTVYWPSGLISLVEDPDINDTLIIYESEALSIDEITTGNDLKVYPNPADNVINLETSIQLNNAIYSVFTVDGKRVMNAKLGDTKTIDVSGLATGNYFIRILQDNTTYVQQFLKK</sequence>
<dbReference type="OrthoDB" id="9816120at2"/>
<dbReference type="Pfam" id="PF13517">
    <property type="entry name" value="FG-GAP_3"/>
    <property type="match status" value="2"/>
</dbReference>
<dbReference type="AlphaFoldDB" id="A0A239BI16"/>
<dbReference type="InterPro" id="IPR027039">
    <property type="entry name" value="Crtac1"/>
</dbReference>
<dbReference type="InterPro" id="IPR013517">
    <property type="entry name" value="FG-GAP"/>
</dbReference>
<gene>
    <name evidence="5" type="ORF">SAMN06265376_106139</name>
</gene>
<dbReference type="Pfam" id="PF18962">
    <property type="entry name" value="Por_Secre_tail"/>
    <property type="match status" value="1"/>
</dbReference>
<dbReference type="PANTHER" id="PTHR16026">
    <property type="entry name" value="CARTILAGE ACIDIC PROTEIN 1"/>
    <property type="match status" value="1"/>
</dbReference>
<reference evidence="5 6" key="1">
    <citation type="submission" date="2017-06" db="EMBL/GenBank/DDBJ databases">
        <authorList>
            <person name="Kim H.J."/>
            <person name="Triplett B.A."/>
        </authorList>
    </citation>
    <scope>NUCLEOTIDE SEQUENCE [LARGE SCALE GENOMIC DNA]</scope>
    <source>
        <strain evidence="5 6">DSM 25597</strain>
    </source>
</reference>
<dbReference type="InterPro" id="IPR011519">
    <property type="entry name" value="UnbV_ASPIC"/>
</dbReference>
<dbReference type="Proteomes" id="UP000198379">
    <property type="component" value="Unassembled WGS sequence"/>
</dbReference>
<evidence type="ECO:0000313" key="5">
    <source>
        <dbReference type="EMBL" id="SNS06683.1"/>
    </source>
</evidence>
<feature type="chain" id="PRO_5013031689" evidence="2">
    <location>
        <begin position="20"/>
        <end position="682"/>
    </location>
</feature>
<feature type="domain" description="Secretion system C-terminal sorting" evidence="4">
    <location>
        <begin position="611"/>
        <end position="678"/>
    </location>
</feature>
<dbReference type="EMBL" id="FZNY01000006">
    <property type="protein sequence ID" value="SNS06683.1"/>
    <property type="molecule type" value="Genomic_DNA"/>
</dbReference>
<keyword evidence="6" id="KW-1185">Reference proteome</keyword>
<dbReference type="Gene3D" id="2.130.10.130">
    <property type="entry name" value="Integrin alpha, N-terminal"/>
    <property type="match status" value="2"/>
</dbReference>
<evidence type="ECO:0000259" key="3">
    <source>
        <dbReference type="Pfam" id="PF07593"/>
    </source>
</evidence>
<keyword evidence="1 2" id="KW-0732">Signal</keyword>
<accession>A0A239BI16</accession>
<feature type="domain" description="ASPIC/UnbV" evidence="3">
    <location>
        <begin position="523"/>
        <end position="590"/>
    </location>
</feature>
<dbReference type="SUPFAM" id="SSF69318">
    <property type="entry name" value="Integrin alpha N-terminal domain"/>
    <property type="match status" value="2"/>
</dbReference>
<dbReference type="Pfam" id="PF07593">
    <property type="entry name" value="UnbV_ASPIC"/>
    <property type="match status" value="1"/>
</dbReference>
<name>A0A239BI16_9FLAO</name>
<feature type="signal peptide" evidence="2">
    <location>
        <begin position="1"/>
        <end position="19"/>
    </location>
</feature>
<dbReference type="NCBIfam" id="TIGR04183">
    <property type="entry name" value="Por_Secre_tail"/>
    <property type="match status" value="1"/>
</dbReference>
<evidence type="ECO:0000256" key="1">
    <source>
        <dbReference type="ARBA" id="ARBA00022729"/>
    </source>
</evidence>
<protein>
    <submittedName>
        <fullName evidence="5">Por secretion system C-terminal sorting domain-containing protein</fullName>
    </submittedName>
</protein>
<evidence type="ECO:0000313" key="6">
    <source>
        <dbReference type="Proteomes" id="UP000198379"/>
    </source>
</evidence>
<dbReference type="PANTHER" id="PTHR16026:SF0">
    <property type="entry name" value="CARTILAGE ACIDIC PROTEIN 1"/>
    <property type="match status" value="1"/>
</dbReference>
<dbReference type="InterPro" id="IPR028994">
    <property type="entry name" value="Integrin_alpha_N"/>
</dbReference>
<evidence type="ECO:0000259" key="4">
    <source>
        <dbReference type="Pfam" id="PF18962"/>
    </source>
</evidence>